<dbReference type="Proteomes" id="UP000199093">
    <property type="component" value="Unassembled WGS sequence"/>
</dbReference>
<dbReference type="AlphaFoldDB" id="A0A1G8KDV5"/>
<keyword evidence="4" id="KW-1185">Reference proteome</keyword>
<proteinExistence type="predicted"/>
<accession>A0A1G8KDV5</accession>
<keyword evidence="1" id="KW-0533">Nickel</keyword>
<protein>
    <recommendedName>
        <fullName evidence="5">LarC family nickel insertion protein</fullName>
    </recommendedName>
</protein>
<dbReference type="InterPro" id="IPR002822">
    <property type="entry name" value="Ni_insertion"/>
</dbReference>
<evidence type="ECO:0008006" key="5">
    <source>
        <dbReference type="Google" id="ProtNLM"/>
    </source>
</evidence>
<evidence type="ECO:0000313" key="3">
    <source>
        <dbReference type="EMBL" id="SDI41612.1"/>
    </source>
</evidence>
<dbReference type="OrthoDB" id="9765625at2"/>
<dbReference type="PANTHER" id="PTHR36566:SF1">
    <property type="entry name" value="PYRIDINIUM-3,5-BISTHIOCARBOXYLIC ACID MONONUCLEOTIDE NICKEL INSERTION PROTEIN"/>
    <property type="match status" value="1"/>
</dbReference>
<dbReference type="EMBL" id="FNEJ01000004">
    <property type="protein sequence ID" value="SDI41612.1"/>
    <property type="molecule type" value="Genomic_DNA"/>
</dbReference>
<dbReference type="RefSeq" id="WP_089845010.1">
    <property type="nucleotide sequence ID" value="NZ_FNEJ01000004.1"/>
</dbReference>
<dbReference type="Gene3D" id="3.30.70.1380">
    <property type="entry name" value="Transcriptional regulatory protein pf0864 domain like"/>
    <property type="match status" value="1"/>
</dbReference>
<dbReference type="Pfam" id="PF01969">
    <property type="entry name" value="Ni_insertion"/>
    <property type="match status" value="1"/>
</dbReference>
<name>A0A1G8KDV5_9RHOB</name>
<reference evidence="3 4" key="1">
    <citation type="submission" date="2016-10" db="EMBL/GenBank/DDBJ databases">
        <authorList>
            <person name="de Groot N.N."/>
        </authorList>
    </citation>
    <scope>NUCLEOTIDE SEQUENCE [LARGE SCALE GENOMIC DNA]</scope>
    <source>
        <strain evidence="3 4">DSM 26424</strain>
    </source>
</reference>
<organism evidence="3 4">
    <name type="scientific">Salipiger marinus</name>
    <dbReference type="NCBI Taxonomy" id="555512"/>
    <lineage>
        <taxon>Bacteria</taxon>
        <taxon>Pseudomonadati</taxon>
        <taxon>Pseudomonadota</taxon>
        <taxon>Alphaproteobacteria</taxon>
        <taxon>Rhodobacterales</taxon>
        <taxon>Roseobacteraceae</taxon>
        <taxon>Salipiger</taxon>
    </lineage>
</organism>
<evidence type="ECO:0000313" key="4">
    <source>
        <dbReference type="Proteomes" id="UP000199093"/>
    </source>
</evidence>
<feature type="region of interest" description="Disordered" evidence="2">
    <location>
        <begin position="355"/>
        <end position="389"/>
    </location>
</feature>
<gene>
    <name evidence="3" type="ORF">SAMN04487993_1004193</name>
</gene>
<evidence type="ECO:0000256" key="2">
    <source>
        <dbReference type="SAM" id="MobiDB-lite"/>
    </source>
</evidence>
<dbReference type="STRING" id="555512.SAMN04487993_1004193"/>
<evidence type="ECO:0000256" key="1">
    <source>
        <dbReference type="ARBA" id="ARBA00022596"/>
    </source>
</evidence>
<sequence>MGQALGAGLHLHLDPVGGAAGDIFVAALLDAFPDLAARVMADVAALLPAEAGRAELQTGKSGGMAVRRFRLVDTPHAHHDHGHHHHHHDHDTTYRGLRARIEAAPLAEGTAEHACAILHRIAEAEALAHDLPIDRVHFHEIADWDSLMDVTAAGSLVAALAGASWSLAPLPLGGGTVRTAHGILPVPAPATARILAGYDWIDDGVPGERVTPTGAAILAHVTGGAPAPRHAGRLRASGMGAGTRDLPDRPNVLRVTAFDTGAAKGWQRDRVLRLACDLDDMTGEEIGAATEALRALPGVLDLVLLAAQGKKARPLTRLELLLRPEAEEAVAAALFDLTSTLGLRREEVARLILPREAEPGPVGPRKRADRPSGPTRKAESDALASAPTLAQRRALARRIEEG</sequence>
<dbReference type="PANTHER" id="PTHR36566">
    <property type="entry name" value="NICKEL INSERTION PROTEIN-RELATED"/>
    <property type="match status" value="1"/>
</dbReference>